<dbReference type="Gene3D" id="3.40.50.12370">
    <property type="match status" value="1"/>
</dbReference>
<evidence type="ECO:0000313" key="3">
    <source>
        <dbReference type="EMBL" id="QEH38987.1"/>
    </source>
</evidence>
<keyword evidence="4" id="KW-1185">Reference proteome</keyword>
<feature type="domain" description="UspA" evidence="2">
    <location>
        <begin position="159"/>
        <end position="275"/>
    </location>
</feature>
<evidence type="ECO:0000259" key="2">
    <source>
        <dbReference type="Pfam" id="PF00582"/>
    </source>
</evidence>
<organism evidence="3 4">
    <name type="scientific">Aquisphaera giovannonii</name>
    <dbReference type="NCBI Taxonomy" id="406548"/>
    <lineage>
        <taxon>Bacteria</taxon>
        <taxon>Pseudomonadati</taxon>
        <taxon>Planctomycetota</taxon>
        <taxon>Planctomycetia</taxon>
        <taxon>Isosphaerales</taxon>
        <taxon>Isosphaeraceae</taxon>
        <taxon>Aquisphaera</taxon>
    </lineage>
</organism>
<comment type="similarity">
    <text evidence="1">Belongs to the universal stress protein A family.</text>
</comment>
<dbReference type="CDD" id="cd00293">
    <property type="entry name" value="USP-like"/>
    <property type="match status" value="2"/>
</dbReference>
<dbReference type="EMBL" id="CP042997">
    <property type="protein sequence ID" value="QEH38987.1"/>
    <property type="molecule type" value="Genomic_DNA"/>
</dbReference>
<dbReference type="OrthoDB" id="9804721at2"/>
<dbReference type="InterPro" id="IPR006016">
    <property type="entry name" value="UspA"/>
</dbReference>
<reference evidence="3 4" key="1">
    <citation type="submission" date="2019-08" db="EMBL/GenBank/DDBJ databases">
        <title>Deep-cultivation of Planctomycetes and their phenomic and genomic characterization uncovers novel biology.</title>
        <authorList>
            <person name="Wiegand S."/>
            <person name="Jogler M."/>
            <person name="Boedeker C."/>
            <person name="Pinto D."/>
            <person name="Vollmers J."/>
            <person name="Rivas-Marin E."/>
            <person name="Kohn T."/>
            <person name="Peeters S.H."/>
            <person name="Heuer A."/>
            <person name="Rast P."/>
            <person name="Oberbeckmann S."/>
            <person name="Bunk B."/>
            <person name="Jeske O."/>
            <person name="Meyerdierks A."/>
            <person name="Storesund J.E."/>
            <person name="Kallscheuer N."/>
            <person name="Luecker S."/>
            <person name="Lage O.M."/>
            <person name="Pohl T."/>
            <person name="Merkel B.J."/>
            <person name="Hornburger P."/>
            <person name="Mueller R.-W."/>
            <person name="Bruemmer F."/>
            <person name="Labrenz M."/>
            <person name="Spormann A.M."/>
            <person name="Op den Camp H."/>
            <person name="Overmann J."/>
            <person name="Amann R."/>
            <person name="Jetten M.S.M."/>
            <person name="Mascher T."/>
            <person name="Medema M.H."/>
            <person name="Devos D.P."/>
            <person name="Kaster A.-K."/>
            <person name="Ovreas L."/>
            <person name="Rohde M."/>
            <person name="Galperin M.Y."/>
            <person name="Jogler C."/>
        </authorList>
    </citation>
    <scope>NUCLEOTIDE SEQUENCE [LARGE SCALE GENOMIC DNA]</scope>
    <source>
        <strain evidence="3 4">OJF2</strain>
    </source>
</reference>
<dbReference type="SUPFAM" id="SSF52402">
    <property type="entry name" value="Adenine nucleotide alpha hydrolases-like"/>
    <property type="match status" value="2"/>
</dbReference>
<dbReference type="KEGG" id="agv:OJF2_75990"/>
<dbReference type="Proteomes" id="UP000324233">
    <property type="component" value="Chromosome"/>
</dbReference>
<evidence type="ECO:0000256" key="1">
    <source>
        <dbReference type="ARBA" id="ARBA00008791"/>
    </source>
</evidence>
<gene>
    <name evidence="3" type="ORF">OJF2_75990</name>
</gene>
<sequence>MLRTLLAGLDGTRASQGVLKLGIRWARRHEALLVGAVVIDEPGVHGPQEWVIGETGFMHRVNRKFLHDMTRRSEQILGAAALRCAEEGVAFKPLQDVGDPCDQITREAHRFDLVLLGRETHFQFGFGKIPDDTLASILRCSPRPVVVVPATFGGGKAAVIAFDGSLQASRALHAFEASGLARSHEVHVVSVAPDHGVAADHADRAVEFLAYHRIRAVPAVVASTDSPAAILLDRAKALDAGLIVMGVHGQSALREFFVGSATQTMLRELPVPLFVSH</sequence>
<dbReference type="PANTHER" id="PTHR46268">
    <property type="entry name" value="STRESS RESPONSE PROTEIN NHAX"/>
    <property type="match status" value="1"/>
</dbReference>
<dbReference type="PRINTS" id="PR01438">
    <property type="entry name" value="UNVRSLSTRESS"/>
</dbReference>
<dbReference type="Pfam" id="PF00582">
    <property type="entry name" value="Usp"/>
    <property type="match status" value="1"/>
</dbReference>
<evidence type="ECO:0000313" key="4">
    <source>
        <dbReference type="Proteomes" id="UP000324233"/>
    </source>
</evidence>
<dbReference type="AlphaFoldDB" id="A0A5B9WEL7"/>
<dbReference type="RefSeq" id="WP_148598360.1">
    <property type="nucleotide sequence ID" value="NZ_CP042997.1"/>
</dbReference>
<dbReference type="InterPro" id="IPR006015">
    <property type="entry name" value="Universal_stress_UspA"/>
</dbReference>
<accession>A0A5B9WEL7</accession>
<dbReference type="PANTHER" id="PTHR46268:SF6">
    <property type="entry name" value="UNIVERSAL STRESS PROTEIN UP12"/>
    <property type="match status" value="1"/>
</dbReference>
<name>A0A5B9WEL7_9BACT</name>
<protein>
    <submittedName>
        <fullName evidence="3">Universal stress protein family protein</fullName>
    </submittedName>
</protein>
<proteinExistence type="inferred from homology"/>